<keyword evidence="1" id="KW-0732">Signal</keyword>
<dbReference type="Proteomes" id="UP001155241">
    <property type="component" value="Unassembled WGS sequence"/>
</dbReference>
<feature type="signal peptide" evidence="1">
    <location>
        <begin position="1"/>
        <end position="22"/>
    </location>
</feature>
<proteinExistence type="predicted"/>
<accession>A0A9X2FBR7</accession>
<comment type="caution">
    <text evidence="2">The sequence shown here is derived from an EMBL/GenBank/DDBJ whole genome shotgun (WGS) entry which is preliminary data.</text>
</comment>
<dbReference type="EMBL" id="JAMXLR010000065">
    <property type="protein sequence ID" value="MCO6046097.1"/>
    <property type="molecule type" value="Genomic_DNA"/>
</dbReference>
<evidence type="ECO:0000313" key="3">
    <source>
        <dbReference type="Proteomes" id="UP001155241"/>
    </source>
</evidence>
<gene>
    <name evidence="2" type="ORF">NG895_19530</name>
</gene>
<dbReference type="AlphaFoldDB" id="A0A9X2FBR7"/>
<sequence>MKRHGCQLAFTLSLLMTFVSMAMGQELQMKPAWTGYIDIDTSRAVPDEVQVESLATIERTYIGLEEDAPVQYVDQWGEKIDLMGTVARRVSYTGRGCRGSAPPPPYPNFDASVDKPQFSFARYYLDNLPTDKAEAHYRFVIPGNRFAEVNFLYEEPQFTPLEPVIELSRFGAVDSTQGGDVELDQWQDELLVVNDLDDVPEGTQVFLACSVDQWRKDGFVCRAVPERELQVRRELLTGFYNWTLRSWGPPQDVKVFAFSIAMIR</sequence>
<name>A0A9X2FBR7_9BACT</name>
<evidence type="ECO:0000256" key="1">
    <source>
        <dbReference type="SAM" id="SignalP"/>
    </source>
</evidence>
<feature type="chain" id="PRO_5040966370" description="DUF3857 domain-containing protein" evidence="1">
    <location>
        <begin position="23"/>
        <end position="264"/>
    </location>
</feature>
<keyword evidence="3" id="KW-1185">Reference proteome</keyword>
<protein>
    <recommendedName>
        <fullName evidence="4">DUF3857 domain-containing protein</fullName>
    </recommendedName>
</protein>
<reference evidence="2" key="1">
    <citation type="submission" date="2022-06" db="EMBL/GenBank/DDBJ databases">
        <title>Aeoliella straminimaris, a novel planctomycete from sediments.</title>
        <authorList>
            <person name="Vitorino I.R."/>
            <person name="Lage O.M."/>
        </authorList>
    </citation>
    <scope>NUCLEOTIDE SEQUENCE</scope>
    <source>
        <strain evidence="2">ICT_H6.2</strain>
    </source>
</reference>
<dbReference type="RefSeq" id="WP_252854208.1">
    <property type="nucleotide sequence ID" value="NZ_JAMXLR010000065.1"/>
</dbReference>
<organism evidence="2 3">
    <name type="scientific">Aeoliella straminimaris</name>
    <dbReference type="NCBI Taxonomy" id="2954799"/>
    <lineage>
        <taxon>Bacteria</taxon>
        <taxon>Pseudomonadati</taxon>
        <taxon>Planctomycetota</taxon>
        <taxon>Planctomycetia</taxon>
        <taxon>Pirellulales</taxon>
        <taxon>Lacipirellulaceae</taxon>
        <taxon>Aeoliella</taxon>
    </lineage>
</organism>
<evidence type="ECO:0008006" key="4">
    <source>
        <dbReference type="Google" id="ProtNLM"/>
    </source>
</evidence>
<evidence type="ECO:0000313" key="2">
    <source>
        <dbReference type="EMBL" id="MCO6046097.1"/>
    </source>
</evidence>